<dbReference type="OrthoDB" id="8075495at2"/>
<dbReference type="EMBL" id="LGKO01000002">
    <property type="protein sequence ID" value="KPL84252.1"/>
    <property type="molecule type" value="Genomic_DNA"/>
</dbReference>
<feature type="transmembrane region" description="Helical" evidence="5">
    <location>
        <begin position="116"/>
        <end position="140"/>
    </location>
</feature>
<evidence type="ECO:0000256" key="4">
    <source>
        <dbReference type="ARBA" id="ARBA00023136"/>
    </source>
</evidence>
<keyword evidence="2 5" id="KW-0812">Transmembrane</keyword>
<evidence type="ECO:0000313" key="6">
    <source>
        <dbReference type="EMBL" id="KPL84252.1"/>
    </source>
</evidence>
<dbReference type="AlphaFoldDB" id="A0A0P6Y488"/>
<keyword evidence="3 5" id="KW-1133">Transmembrane helix</keyword>
<feature type="transmembrane region" description="Helical" evidence="5">
    <location>
        <begin position="76"/>
        <end position="96"/>
    </location>
</feature>
<comment type="subcellular location">
    <subcellularLocation>
        <location evidence="1">Membrane</location>
        <topology evidence="1">Multi-pass membrane protein</topology>
    </subcellularLocation>
</comment>
<evidence type="ECO:0000256" key="1">
    <source>
        <dbReference type="ARBA" id="ARBA00004141"/>
    </source>
</evidence>
<evidence type="ECO:0000256" key="3">
    <source>
        <dbReference type="ARBA" id="ARBA00022989"/>
    </source>
</evidence>
<name>A0A0P6Y488_9CHLR</name>
<organism evidence="6 7">
    <name type="scientific">Thermanaerothrix daxensis</name>
    <dbReference type="NCBI Taxonomy" id="869279"/>
    <lineage>
        <taxon>Bacteria</taxon>
        <taxon>Bacillati</taxon>
        <taxon>Chloroflexota</taxon>
        <taxon>Anaerolineae</taxon>
        <taxon>Anaerolineales</taxon>
        <taxon>Anaerolineaceae</taxon>
        <taxon>Thermanaerothrix</taxon>
    </lineage>
</organism>
<evidence type="ECO:0000256" key="2">
    <source>
        <dbReference type="ARBA" id="ARBA00022692"/>
    </source>
</evidence>
<evidence type="ECO:0000313" key="7">
    <source>
        <dbReference type="Proteomes" id="UP000050544"/>
    </source>
</evidence>
<dbReference type="RefSeq" id="WP_054520727.1">
    <property type="nucleotide sequence ID" value="NZ_LGKO01000002.1"/>
</dbReference>
<dbReference type="CDD" id="cd16914">
    <property type="entry name" value="EcfT"/>
    <property type="match status" value="1"/>
</dbReference>
<dbReference type="STRING" id="869279.SE15_03645"/>
<dbReference type="InterPro" id="IPR003339">
    <property type="entry name" value="ABC/ECF_trnsptr_transmembrane"/>
</dbReference>
<evidence type="ECO:0000256" key="5">
    <source>
        <dbReference type="SAM" id="Phobius"/>
    </source>
</evidence>
<dbReference type="PANTHER" id="PTHR33514">
    <property type="entry name" value="PROTEIN ABCI12, CHLOROPLASTIC"/>
    <property type="match status" value="1"/>
</dbReference>
<sequence>MSESFEYLRLISLGQYLPLDSIIHRREARVKVVALLSILMAAVFSTHLPGLVLALIAALVVLRLARIGWGYALRGLLPSLPFILLLMGIQMIWVSYREAGAWEMHWGWLRLNQSGVIAGGLLGVRFVVLLLWLMLGSYCISSTEMVRALRQLLRPLRCVGISSRDVAMAVQVALRFIPYLALMLERIAKAQASRGAVWGTRTGGLAARVRQLLPLLIPLFLLTLRKAETLALAIEARGYSNPASEDSLKCPPWTSADRGFLGIALGLAVAILLL</sequence>
<comment type="caution">
    <text evidence="6">The sequence shown here is derived from an EMBL/GenBank/DDBJ whole genome shotgun (WGS) entry which is preliminary data.</text>
</comment>
<accession>A0A0P6Y488</accession>
<feature type="transmembrane region" description="Helical" evidence="5">
    <location>
        <begin position="34"/>
        <end position="64"/>
    </location>
</feature>
<dbReference type="Proteomes" id="UP000050544">
    <property type="component" value="Unassembled WGS sequence"/>
</dbReference>
<dbReference type="PANTHER" id="PTHR33514:SF13">
    <property type="entry name" value="PROTEIN ABCI12, CHLOROPLASTIC"/>
    <property type="match status" value="1"/>
</dbReference>
<protein>
    <recommendedName>
        <fullName evidence="8">Cobalt transporter</fullName>
    </recommendedName>
</protein>
<evidence type="ECO:0008006" key="8">
    <source>
        <dbReference type="Google" id="ProtNLM"/>
    </source>
</evidence>
<dbReference type="GO" id="GO:0005886">
    <property type="term" value="C:plasma membrane"/>
    <property type="evidence" value="ECO:0007669"/>
    <property type="project" value="TreeGrafter"/>
</dbReference>
<keyword evidence="4 5" id="KW-0472">Membrane</keyword>
<reference evidence="6 7" key="1">
    <citation type="submission" date="2015-07" db="EMBL/GenBank/DDBJ databases">
        <title>Whole genome sequence of Thermanaerothrix daxensis DSM 23592.</title>
        <authorList>
            <person name="Hemp J."/>
            <person name="Ward L.M."/>
            <person name="Pace L.A."/>
            <person name="Fischer W.W."/>
        </authorList>
    </citation>
    <scope>NUCLEOTIDE SEQUENCE [LARGE SCALE GENOMIC DNA]</scope>
    <source>
        <strain evidence="6 7">GNS-1</strain>
    </source>
</reference>
<dbReference type="Pfam" id="PF02361">
    <property type="entry name" value="CbiQ"/>
    <property type="match status" value="1"/>
</dbReference>
<gene>
    <name evidence="6" type="ORF">SE15_03645</name>
</gene>
<keyword evidence="7" id="KW-1185">Reference proteome</keyword>
<proteinExistence type="predicted"/>